<dbReference type="VEuPathDB" id="FungiDB:AO090103000113"/>
<evidence type="ECO:0000313" key="8">
    <source>
        <dbReference type="EMBL" id="OOO07993.1"/>
    </source>
</evidence>
<dbReference type="AlphaFoldDB" id="A0A1S9DFY0"/>
<dbReference type="GO" id="GO:0005737">
    <property type="term" value="C:cytoplasm"/>
    <property type="evidence" value="ECO:0007669"/>
    <property type="project" value="TreeGrafter"/>
</dbReference>
<dbReference type="eggNOG" id="ENOG502SHEC">
    <property type="taxonomic scope" value="Eukaryota"/>
</dbReference>
<dbReference type="Gene3D" id="3.60.130.10">
    <property type="entry name" value="Clavaminate synthase-like"/>
    <property type="match status" value="1"/>
</dbReference>
<dbReference type="PANTHER" id="PTHR30468:SF10">
    <property type="entry name" value="TAUD_TFDA-LIKE DOMAIN-CONTAINING PROTEIN"/>
    <property type="match status" value="1"/>
</dbReference>
<evidence type="ECO:0000256" key="3">
    <source>
        <dbReference type="ARBA" id="ARBA00022723"/>
    </source>
</evidence>
<dbReference type="GO" id="GO:0046872">
    <property type="term" value="F:metal ion binding"/>
    <property type="evidence" value="ECO:0007669"/>
    <property type="project" value="UniProtKB-KW"/>
</dbReference>
<keyword evidence="3" id="KW-0479">Metal-binding</keyword>
<organism evidence="8 9">
    <name type="scientific">Aspergillus oryzae</name>
    <name type="common">Yellow koji mold</name>
    <dbReference type="NCBI Taxonomy" id="5062"/>
    <lineage>
        <taxon>Eukaryota</taxon>
        <taxon>Fungi</taxon>
        <taxon>Dikarya</taxon>
        <taxon>Ascomycota</taxon>
        <taxon>Pezizomycotina</taxon>
        <taxon>Eurotiomycetes</taxon>
        <taxon>Eurotiomycetidae</taxon>
        <taxon>Eurotiales</taxon>
        <taxon>Aspergillaceae</taxon>
        <taxon>Aspergillus</taxon>
        <taxon>Aspergillus subgen. Circumdati</taxon>
    </lineage>
</organism>
<dbReference type="InterPro" id="IPR011009">
    <property type="entry name" value="Kinase-like_dom_sf"/>
</dbReference>
<accession>A0A1S9DFY0</accession>
<dbReference type="Proteomes" id="UP000190312">
    <property type="component" value="Unassembled WGS sequence"/>
</dbReference>
<evidence type="ECO:0000256" key="6">
    <source>
        <dbReference type="ARBA" id="ARBA00023004"/>
    </source>
</evidence>
<dbReference type="PROSITE" id="PS50011">
    <property type="entry name" value="PROTEIN_KINASE_DOM"/>
    <property type="match status" value="1"/>
</dbReference>
<dbReference type="PANTHER" id="PTHR30468">
    <property type="entry name" value="ALPHA-KETOGLUTARATE-DEPENDENT SULFONATE DIOXYGENASE"/>
    <property type="match status" value="1"/>
</dbReference>
<evidence type="ECO:0000256" key="5">
    <source>
        <dbReference type="ARBA" id="ARBA00023002"/>
    </source>
</evidence>
<keyword evidence="5" id="KW-0560">Oxidoreductase</keyword>
<feature type="domain" description="Protein kinase" evidence="7">
    <location>
        <begin position="310"/>
        <end position="635"/>
    </location>
</feature>
<evidence type="ECO:0000259" key="7">
    <source>
        <dbReference type="PROSITE" id="PS50011"/>
    </source>
</evidence>
<evidence type="ECO:0000256" key="4">
    <source>
        <dbReference type="ARBA" id="ARBA00022964"/>
    </source>
</evidence>
<dbReference type="InterPro" id="IPR051323">
    <property type="entry name" value="AtsK-like"/>
</dbReference>
<dbReference type="EMBL" id="MKZY01000006">
    <property type="protein sequence ID" value="OOO07993.1"/>
    <property type="molecule type" value="Genomic_DNA"/>
</dbReference>
<dbReference type="SMART" id="SM00220">
    <property type="entry name" value="S_TKc"/>
    <property type="match status" value="1"/>
</dbReference>
<gene>
    <name evidence="8" type="ORF">OAory_01044930</name>
</gene>
<sequence>MAPSVADSTTTPVVPIVEGDVSAAKTRTLQREPLKLSGALDSFDSFDVTPVIGREFPSANLAEWLRAPNSDELLRDLAITISQRGVVFFRKQDGLDDDLQKELIQRLGLLAGKPSTSGLHVHPIHNAGREHNVKDNEISVITSKNHDQLYKGRLHPKKQSARREWHSDITFEPIPSDYTVLRLTELPKTGGDTLWASGYELYDRISKPYQQFLEGLTATYAQPGFNRVAKENDFEIFTGPRGAPENVGDKLEAIHPVIRTNPVTGWKSVFAVGVHVAKVNDLSEEESDHLLRWFVSLIVENHDLQVRLRWENPNDLAIWDNRSVYHAATYDYKEKGFGPRTGHRVVGLGERPYFDPKSTSRREALEAEAELSEQDQFILKDIPKDIFSNFNEKIQPQLVEIYRYLTDDFLNLVREGIPIYARKQILKASLRGIAERHDRQNVHLGDIKPDNIMVDRCNAQDKTIIEHVQIIDLENDAHLPKGRCIEGMLAGNDNWRSPEAHFKGELNKPTDMFSFAIVCIYAILGPVIFGPDDDFRKHEAQGVLPALICLQRQVSYFGDQEGLKGLMKHTDDDEVSCQVLQMLWEERHEEHIPYKLFSEWPDVFDPVFKDFILGLTSLDPHKRLTARQALDHPWLANF</sequence>
<dbReference type="Pfam" id="PF02668">
    <property type="entry name" value="TauD"/>
    <property type="match status" value="1"/>
</dbReference>
<dbReference type="FunFam" id="3.60.130.10:FF:000005">
    <property type="entry name" value="TfdA family taurine dioxygenase"/>
    <property type="match status" value="1"/>
</dbReference>
<dbReference type="VEuPathDB" id="FungiDB:AO090103000112"/>
<keyword evidence="6" id="KW-0408">Iron</keyword>
<proteinExistence type="inferred from homology"/>
<reference evidence="8 9" key="1">
    <citation type="submission" date="2016-10" db="EMBL/GenBank/DDBJ databases">
        <title>Genome sequencing of Aspergillus oryzae BCC7051.</title>
        <authorList>
            <person name="Thammarongtham C."/>
            <person name="Vorapreeda T."/>
            <person name="Nookaew I."/>
            <person name="Srisuk T."/>
            <person name="Land M."/>
            <person name="Jeennor S."/>
            <person name="Laoteng K."/>
        </authorList>
    </citation>
    <scope>NUCLEOTIDE SEQUENCE [LARGE SCALE GENOMIC DNA]</scope>
    <source>
        <strain evidence="8 9">BCC7051</strain>
    </source>
</reference>
<dbReference type="SUPFAM" id="SSF51197">
    <property type="entry name" value="Clavaminate synthase-like"/>
    <property type="match status" value="1"/>
</dbReference>
<evidence type="ECO:0000256" key="2">
    <source>
        <dbReference type="ARBA" id="ARBA00005896"/>
    </source>
</evidence>
<dbReference type="InterPro" id="IPR003819">
    <property type="entry name" value="TauD/TfdA-like"/>
</dbReference>
<name>A0A1S9DFY0_ASPOZ</name>
<comment type="cofactor">
    <cofactor evidence="1">
        <name>Fe(2+)</name>
        <dbReference type="ChEBI" id="CHEBI:29033"/>
    </cofactor>
</comment>
<protein>
    <submittedName>
        <fullName evidence="8">Taurine catabolism dioxygenase TauD/TfdA</fullName>
    </submittedName>
</protein>
<keyword evidence="4 8" id="KW-0223">Dioxygenase</keyword>
<dbReference type="GO" id="GO:0004672">
    <property type="term" value="F:protein kinase activity"/>
    <property type="evidence" value="ECO:0007669"/>
    <property type="project" value="InterPro"/>
</dbReference>
<dbReference type="Gene3D" id="1.10.510.10">
    <property type="entry name" value="Transferase(Phosphotransferase) domain 1"/>
    <property type="match status" value="1"/>
</dbReference>
<dbReference type="InterPro" id="IPR000719">
    <property type="entry name" value="Prot_kinase_dom"/>
</dbReference>
<evidence type="ECO:0000256" key="1">
    <source>
        <dbReference type="ARBA" id="ARBA00001954"/>
    </source>
</evidence>
<dbReference type="Pfam" id="PF00069">
    <property type="entry name" value="Pkinase"/>
    <property type="match status" value="1"/>
</dbReference>
<dbReference type="GO" id="GO:0005524">
    <property type="term" value="F:ATP binding"/>
    <property type="evidence" value="ECO:0007669"/>
    <property type="project" value="InterPro"/>
</dbReference>
<dbReference type="InterPro" id="IPR042098">
    <property type="entry name" value="TauD-like_sf"/>
</dbReference>
<comment type="caution">
    <text evidence="8">The sequence shown here is derived from an EMBL/GenBank/DDBJ whole genome shotgun (WGS) entry which is preliminary data.</text>
</comment>
<comment type="similarity">
    <text evidence="2">Belongs to the TfdA dioxygenase family.</text>
</comment>
<evidence type="ECO:0000313" key="9">
    <source>
        <dbReference type="Proteomes" id="UP000190312"/>
    </source>
</evidence>
<dbReference type="OrthoDB" id="10257314at2759"/>
<dbReference type="GO" id="GO:0016706">
    <property type="term" value="F:2-oxoglutarate-dependent dioxygenase activity"/>
    <property type="evidence" value="ECO:0007669"/>
    <property type="project" value="TreeGrafter"/>
</dbReference>
<dbReference type="SUPFAM" id="SSF56112">
    <property type="entry name" value="Protein kinase-like (PK-like)"/>
    <property type="match status" value="1"/>
</dbReference>